<organism evidence="2 3">
    <name type="scientific">Hydatigena taeniaeformis</name>
    <name type="common">Feline tapeworm</name>
    <name type="synonym">Taenia taeniaeformis</name>
    <dbReference type="NCBI Taxonomy" id="6205"/>
    <lineage>
        <taxon>Eukaryota</taxon>
        <taxon>Metazoa</taxon>
        <taxon>Spiralia</taxon>
        <taxon>Lophotrochozoa</taxon>
        <taxon>Platyhelminthes</taxon>
        <taxon>Cestoda</taxon>
        <taxon>Eucestoda</taxon>
        <taxon>Cyclophyllidea</taxon>
        <taxon>Taeniidae</taxon>
        <taxon>Hydatigera</taxon>
    </lineage>
</organism>
<dbReference type="AlphaFoldDB" id="A0A3P7G4S5"/>
<name>A0A3P7G4S5_HYDTA</name>
<accession>A0A3P7G4S5</accession>
<gene>
    <name evidence="2" type="ORF">TTAC_LOCUS10307</name>
</gene>
<evidence type="ECO:0000313" key="2">
    <source>
        <dbReference type="EMBL" id="VDM35287.1"/>
    </source>
</evidence>
<feature type="compositionally biased region" description="Basic and acidic residues" evidence="1">
    <location>
        <begin position="19"/>
        <end position="37"/>
    </location>
</feature>
<dbReference type="EMBL" id="UYWX01021533">
    <property type="protein sequence ID" value="VDM35287.1"/>
    <property type="molecule type" value="Genomic_DNA"/>
</dbReference>
<feature type="region of interest" description="Disordered" evidence="1">
    <location>
        <begin position="1"/>
        <end position="37"/>
    </location>
</feature>
<reference evidence="2 3" key="1">
    <citation type="submission" date="2018-11" db="EMBL/GenBank/DDBJ databases">
        <authorList>
            <consortium name="Pathogen Informatics"/>
        </authorList>
    </citation>
    <scope>NUCLEOTIDE SEQUENCE [LARGE SCALE GENOMIC DNA]</scope>
</reference>
<evidence type="ECO:0000256" key="1">
    <source>
        <dbReference type="SAM" id="MobiDB-lite"/>
    </source>
</evidence>
<dbReference type="Proteomes" id="UP000274429">
    <property type="component" value="Unassembled WGS sequence"/>
</dbReference>
<keyword evidence="3" id="KW-1185">Reference proteome</keyword>
<sequence length="37" mass="4266">MVEDFRASAISRMNGPSASEEHMAWSRRDREKQRGAD</sequence>
<protein>
    <submittedName>
        <fullName evidence="2">Uncharacterized protein</fullName>
    </submittedName>
</protein>
<proteinExistence type="predicted"/>
<evidence type="ECO:0000313" key="3">
    <source>
        <dbReference type="Proteomes" id="UP000274429"/>
    </source>
</evidence>